<keyword evidence="1" id="KW-0732">Signal</keyword>
<dbReference type="EMBL" id="ARXV01000014">
    <property type="protein sequence ID" value="KGD63816.1"/>
    <property type="molecule type" value="Genomic_DNA"/>
</dbReference>
<name>A0A095SGR3_9GAMM</name>
<keyword evidence="3" id="KW-1185">Reference proteome</keyword>
<accession>A0A095SGR3</accession>
<protein>
    <recommendedName>
        <fullName evidence="4">Secreted protein</fullName>
    </recommendedName>
</protein>
<evidence type="ECO:0000313" key="3">
    <source>
        <dbReference type="Proteomes" id="UP000029444"/>
    </source>
</evidence>
<dbReference type="PATRIC" id="fig|1177154.3.peg.3064"/>
<gene>
    <name evidence="2" type="ORF">Y5S_03023</name>
</gene>
<feature type="chain" id="PRO_5001909359" description="Secreted protein" evidence="1">
    <location>
        <begin position="18"/>
        <end position="123"/>
    </location>
</feature>
<feature type="signal peptide" evidence="1">
    <location>
        <begin position="1"/>
        <end position="17"/>
    </location>
</feature>
<proteinExistence type="predicted"/>
<evidence type="ECO:0008006" key="4">
    <source>
        <dbReference type="Google" id="ProtNLM"/>
    </source>
</evidence>
<dbReference type="RefSeq" id="WP_035234176.1">
    <property type="nucleotide sequence ID" value="NZ_ARXV01000014.1"/>
</dbReference>
<reference evidence="2 3" key="1">
    <citation type="submission" date="2012-09" db="EMBL/GenBank/DDBJ databases">
        <title>Genome Sequence of alkane-degrading Bacterium Alcanivorax sp. 19-m-6.</title>
        <authorList>
            <person name="Lai Q."/>
            <person name="Shao Z."/>
        </authorList>
    </citation>
    <scope>NUCLEOTIDE SEQUENCE [LARGE SCALE GENOMIC DNA]</scope>
    <source>
        <strain evidence="2 3">19-m-6</strain>
    </source>
</reference>
<dbReference type="OrthoDB" id="9962637at2"/>
<evidence type="ECO:0000313" key="2">
    <source>
        <dbReference type="EMBL" id="KGD63816.1"/>
    </source>
</evidence>
<evidence type="ECO:0000256" key="1">
    <source>
        <dbReference type="SAM" id="SignalP"/>
    </source>
</evidence>
<dbReference type="AlphaFoldDB" id="A0A095SGR3"/>
<organism evidence="2 3">
    <name type="scientific">Alcanivorax nanhaiticus</name>
    <dbReference type="NCBI Taxonomy" id="1177154"/>
    <lineage>
        <taxon>Bacteria</taxon>
        <taxon>Pseudomonadati</taxon>
        <taxon>Pseudomonadota</taxon>
        <taxon>Gammaproteobacteria</taxon>
        <taxon>Oceanospirillales</taxon>
        <taxon>Alcanivoracaceae</taxon>
        <taxon>Alcanivorax</taxon>
    </lineage>
</organism>
<sequence length="123" mass="13553">MRAWMPVFLLVSSSVFAESLGHLEGQSKDGTRFHLSLESINSTVLSHDSNYSRLHTFTDQPCVFLMGDNSMLACTGLPGTFLNGTLYRQAGEPDANSQAVQLECEQGCSDLVPLTMRYMPDQC</sequence>
<comment type="caution">
    <text evidence="2">The sequence shown here is derived from an EMBL/GenBank/DDBJ whole genome shotgun (WGS) entry which is preliminary data.</text>
</comment>
<dbReference type="Proteomes" id="UP000029444">
    <property type="component" value="Unassembled WGS sequence"/>
</dbReference>